<reference evidence="1" key="1">
    <citation type="submission" date="2021-05" db="EMBL/GenBank/DDBJ databases">
        <authorList>
            <person name="Alioto T."/>
            <person name="Alioto T."/>
            <person name="Gomez Garrido J."/>
        </authorList>
    </citation>
    <scope>NUCLEOTIDE SEQUENCE</scope>
</reference>
<evidence type="ECO:0000313" key="1">
    <source>
        <dbReference type="EMBL" id="CAG6737222.1"/>
    </source>
</evidence>
<dbReference type="PROSITE" id="PS51257">
    <property type="entry name" value="PROKAR_LIPOPROTEIN"/>
    <property type="match status" value="1"/>
</dbReference>
<dbReference type="AlphaFoldDB" id="A0A8D8YY60"/>
<organism evidence="1">
    <name type="scientific">Cacopsylla melanoneura</name>
    <dbReference type="NCBI Taxonomy" id="428564"/>
    <lineage>
        <taxon>Eukaryota</taxon>
        <taxon>Metazoa</taxon>
        <taxon>Ecdysozoa</taxon>
        <taxon>Arthropoda</taxon>
        <taxon>Hexapoda</taxon>
        <taxon>Insecta</taxon>
        <taxon>Pterygota</taxon>
        <taxon>Neoptera</taxon>
        <taxon>Paraneoptera</taxon>
        <taxon>Hemiptera</taxon>
        <taxon>Sternorrhyncha</taxon>
        <taxon>Psylloidea</taxon>
        <taxon>Psyllidae</taxon>
        <taxon>Psyllinae</taxon>
        <taxon>Cacopsylla</taxon>
    </lineage>
</organism>
<protein>
    <submittedName>
        <fullName evidence="1">Uncharacterized protein</fullName>
    </submittedName>
</protein>
<name>A0A8D8YY60_9HEMI</name>
<sequence length="102" mass="11773">MTSKYKELLTSNYPFLLVTSCLTNETKTSFLFIPRLFFSYSSSSSSTYTYFTPPLQHYTKNCSAPFSLSPTSLPSSPFLLSFSYLRFRLLCFFLPLFICLSF</sequence>
<accession>A0A8D8YY60</accession>
<proteinExistence type="predicted"/>
<dbReference type="EMBL" id="HBUF01402413">
    <property type="protein sequence ID" value="CAG6737222.1"/>
    <property type="molecule type" value="Transcribed_RNA"/>
</dbReference>